<evidence type="ECO:0000313" key="1">
    <source>
        <dbReference type="EMBL" id="MDJ1185133.1"/>
    </source>
</evidence>
<dbReference type="RefSeq" id="WP_283759781.1">
    <property type="nucleotide sequence ID" value="NZ_JAQOSQ010000026.1"/>
</dbReference>
<protein>
    <submittedName>
        <fullName evidence="1">Uncharacterized protein</fullName>
    </submittedName>
</protein>
<organism evidence="1 2">
    <name type="scientific">Roseofilum casamattae BLCC-M143</name>
    <dbReference type="NCBI Taxonomy" id="3022442"/>
    <lineage>
        <taxon>Bacteria</taxon>
        <taxon>Bacillati</taxon>
        <taxon>Cyanobacteriota</taxon>
        <taxon>Cyanophyceae</taxon>
        <taxon>Desertifilales</taxon>
        <taxon>Desertifilaceae</taxon>
        <taxon>Roseofilum</taxon>
        <taxon>Roseofilum casamattae</taxon>
    </lineage>
</organism>
<reference evidence="1 2" key="1">
    <citation type="submission" date="2023-01" db="EMBL/GenBank/DDBJ databases">
        <title>Novel diversity within Roseofilum (Cyanobacteria; Desertifilaceae) from marine benthic mats with descriptions of four novel species.</title>
        <authorList>
            <person name="Wang Y."/>
            <person name="Berthold D.E."/>
            <person name="Hu J."/>
            <person name="Lefler F.W."/>
            <person name="Laughinghouse H.D. IV."/>
        </authorList>
    </citation>
    <scope>NUCLEOTIDE SEQUENCE [LARGE SCALE GENOMIC DNA]</scope>
    <source>
        <strain evidence="1 2">BLCC-M143</strain>
    </source>
</reference>
<name>A0ABT7C103_9CYAN</name>
<dbReference type="Proteomes" id="UP001232992">
    <property type="component" value="Unassembled WGS sequence"/>
</dbReference>
<accession>A0ABT7C103</accession>
<proteinExistence type="predicted"/>
<keyword evidence="2" id="KW-1185">Reference proteome</keyword>
<evidence type="ECO:0000313" key="2">
    <source>
        <dbReference type="Proteomes" id="UP001232992"/>
    </source>
</evidence>
<gene>
    <name evidence="1" type="ORF">PMH09_18250</name>
</gene>
<sequence length="41" mass="4387">MKQAQYKAIAPLAAMGLEASAIAHILSLPVETVQDYLSTIE</sequence>
<comment type="caution">
    <text evidence="1">The sequence shown here is derived from an EMBL/GenBank/DDBJ whole genome shotgun (WGS) entry which is preliminary data.</text>
</comment>
<dbReference type="EMBL" id="JAQOSQ010000026">
    <property type="protein sequence ID" value="MDJ1185133.1"/>
    <property type="molecule type" value="Genomic_DNA"/>
</dbReference>